<dbReference type="Pfam" id="PF12862">
    <property type="entry name" value="ANAPC5"/>
    <property type="match status" value="3"/>
</dbReference>
<feature type="domain" description="Anaphase-promoting complex subunit 5" evidence="3">
    <location>
        <begin position="799"/>
        <end position="833"/>
    </location>
</feature>
<dbReference type="InterPro" id="IPR011990">
    <property type="entry name" value="TPR-like_helical_dom_sf"/>
</dbReference>
<dbReference type="PANTHER" id="PTHR19959">
    <property type="entry name" value="KINESIN LIGHT CHAIN"/>
    <property type="match status" value="1"/>
</dbReference>
<keyword evidence="5" id="KW-1185">Reference proteome</keyword>
<evidence type="ECO:0000256" key="2">
    <source>
        <dbReference type="SAM" id="MobiDB-lite"/>
    </source>
</evidence>
<name>A0ABY7KQ35_9ACTN</name>
<protein>
    <submittedName>
        <fullName evidence="4">Tetratricopeptide repeat protein</fullName>
    </submittedName>
</protein>
<dbReference type="PANTHER" id="PTHR19959:SF119">
    <property type="entry name" value="FUNGAL LIPASE-LIKE DOMAIN-CONTAINING PROTEIN"/>
    <property type="match status" value="1"/>
</dbReference>
<feature type="domain" description="Anaphase-promoting complex subunit 5" evidence="3">
    <location>
        <begin position="846"/>
        <end position="880"/>
    </location>
</feature>
<sequence length="1227" mass="133088">MTSPAATPSGSGGPGHVFHGPAPFQSGTGNVQYNRFVYQWQPAYRIEDFPAAPRRIRHRDLAEQPSRLLRAGHQVVSFTGRSPELNELAQWRDDPAERLAVRLTHGPGGQGKTRLAAHFAELSRRAQWSVWQASVNEAGADPLDTTAPGPTARGVLLVVDYAERWPVPDLRRLLREPLLYRGGFPVRVLLLARPAGTWWDSLATWLDDELDARADARPLLPLAATVRGAGQLFEQARDRFAEHLGLPRDQAVSISPPAELDIDDDYAQVLTIHMAALAAVDARIHGDQAPRDPARASLYLLKRERAHWSALHERESHPLGTTPIAMGRTVLTATLTRPLARQHGWTALRHVGLADSTEAANTLLDDHQYCYPSARRDSVLEPLYPDRLGEDFLGLTIPAEDHPVPDAVTDDWAQHAAERLLAAPAQPVPWTREALIVLIETARRWPHIATGQLYPLLTSHPELALRAGGAALAALANLDGIDPAVLEAIEPCLPAERHTDLDIGIATVVYRLAHHRLGATRDPAEHGRVRDHLARRLHYAGLRAEALVAAVDALRAWRHVVRIDPGYRPGLANSLYGLALHLSAVGRFQEALAACEEAVSLFRVVADVDPDAYQENLAAALVECGGHMSTLGRYREALPLIEEGVGCFRALAETYPSLQLSLARALINLGKDLSELGRHEEALAATEEALALYRRSGTNPAAHEPDLALLLTNLGKQLSELGRHAEALAATEEAVAVYRRQAATNFAAHAPDLARALSNLSSYLSMAGRREDALVAVEEALAVYRPLVDADPTAFTPLLAVSLFNLSKCQSDLGRAAEAVAAAEEALALHRELAELIPAVHRYYVAFSLSNLSKFLSDLGRDEAALSAAEESVALFRDLREATPTLYAADLARALINLSRDLSDFGRHEEALAAVEEALSLYRPLAEANPGAQRPALAVAHSHLSRVLSAAGRAEEALAAAAEAVEIQRTLAGVTPAEPASGLADSLVTFSYLLSQQGRDEEALLATEEALSHYRRLATADPAAYEPDMAEVLSNLAIDLSTVDRPRDALAASQEALLIHRRLAEAGPGDFPVPDDGLAEALANVAHYLSAVGRWEEAVALAEEAVSAQRTLTGPAHASDLARSLTNLSYLCTKAERYHEALAATVEVVSLRRQLVAAEGTDHEFDLAECLVNLGYDLSAVGRHEDALAATDDALTLYRRLPDCEPELREAGQQRAEIRRRMEPDEP</sequence>
<dbReference type="InterPro" id="IPR019734">
    <property type="entry name" value="TPR_rpt"/>
</dbReference>
<accession>A0ABY7KQ35</accession>
<reference evidence="4" key="1">
    <citation type="submission" date="2022-12" db="EMBL/GenBank/DDBJ databases">
        <authorList>
            <person name="Ruckert C."/>
            <person name="Busche T."/>
            <person name="Kalinowski J."/>
            <person name="Wittmann C."/>
        </authorList>
    </citation>
    <scope>NUCLEOTIDE SEQUENCE</scope>
    <source>
        <strain evidence="4">DSM 40467</strain>
    </source>
</reference>
<organism evidence="4 5">
    <name type="scientific">Streptomyces cinnabarinus</name>
    <dbReference type="NCBI Taxonomy" id="67287"/>
    <lineage>
        <taxon>Bacteria</taxon>
        <taxon>Bacillati</taxon>
        <taxon>Actinomycetota</taxon>
        <taxon>Actinomycetes</taxon>
        <taxon>Kitasatosporales</taxon>
        <taxon>Streptomycetaceae</taxon>
        <taxon>Streptomyces</taxon>
    </lineage>
</organism>
<dbReference type="InterPro" id="IPR026000">
    <property type="entry name" value="Apc5_dom"/>
</dbReference>
<feature type="region of interest" description="Disordered" evidence="2">
    <location>
        <begin position="1"/>
        <end position="23"/>
    </location>
</feature>
<dbReference type="Gene3D" id="3.40.50.300">
    <property type="entry name" value="P-loop containing nucleotide triphosphate hydrolases"/>
    <property type="match status" value="1"/>
</dbReference>
<evidence type="ECO:0000256" key="1">
    <source>
        <dbReference type="PROSITE-ProRule" id="PRU00339"/>
    </source>
</evidence>
<evidence type="ECO:0000313" key="5">
    <source>
        <dbReference type="Proteomes" id="UP001164439"/>
    </source>
</evidence>
<gene>
    <name evidence="4" type="ORF">STRCI_007298</name>
</gene>
<dbReference type="SMART" id="SM00028">
    <property type="entry name" value="TPR"/>
    <property type="match status" value="13"/>
</dbReference>
<dbReference type="RefSeq" id="WP_269663262.1">
    <property type="nucleotide sequence ID" value="NZ_CP114413.1"/>
</dbReference>
<keyword evidence="1" id="KW-0802">TPR repeat</keyword>
<dbReference type="EMBL" id="CP114413">
    <property type="protein sequence ID" value="WAZ25780.1"/>
    <property type="molecule type" value="Genomic_DNA"/>
</dbReference>
<dbReference type="SUPFAM" id="SSF48452">
    <property type="entry name" value="TPR-like"/>
    <property type="match status" value="4"/>
</dbReference>
<dbReference type="Pfam" id="PF13424">
    <property type="entry name" value="TPR_12"/>
    <property type="match status" value="1"/>
</dbReference>
<feature type="repeat" description="TPR" evidence="1">
    <location>
        <begin position="663"/>
        <end position="696"/>
    </location>
</feature>
<dbReference type="Gene3D" id="1.25.40.10">
    <property type="entry name" value="Tetratricopeptide repeat domain"/>
    <property type="match status" value="7"/>
</dbReference>
<proteinExistence type="predicted"/>
<dbReference type="PROSITE" id="PS50005">
    <property type="entry name" value="TPR"/>
    <property type="match status" value="1"/>
</dbReference>
<feature type="domain" description="Anaphase-promoting complex subunit 5" evidence="3">
    <location>
        <begin position="574"/>
        <end position="604"/>
    </location>
</feature>
<evidence type="ECO:0000259" key="3">
    <source>
        <dbReference type="Pfam" id="PF12862"/>
    </source>
</evidence>
<dbReference type="InterPro" id="IPR027417">
    <property type="entry name" value="P-loop_NTPase"/>
</dbReference>
<evidence type="ECO:0000313" key="4">
    <source>
        <dbReference type="EMBL" id="WAZ25780.1"/>
    </source>
</evidence>
<dbReference type="Proteomes" id="UP001164439">
    <property type="component" value="Chromosome"/>
</dbReference>
<dbReference type="Pfam" id="PF13374">
    <property type="entry name" value="TPR_10"/>
    <property type="match status" value="6"/>
</dbReference>